<accession>A0A8T0R2Q1</accession>
<evidence type="ECO:0000313" key="4">
    <source>
        <dbReference type="Proteomes" id="UP000823388"/>
    </source>
</evidence>
<dbReference type="PROSITE" id="PS50812">
    <property type="entry name" value="PWWP"/>
    <property type="match status" value="1"/>
</dbReference>
<organism evidence="3 4">
    <name type="scientific">Panicum virgatum</name>
    <name type="common">Blackwell switchgrass</name>
    <dbReference type="NCBI Taxonomy" id="38727"/>
    <lineage>
        <taxon>Eukaryota</taxon>
        <taxon>Viridiplantae</taxon>
        <taxon>Streptophyta</taxon>
        <taxon>Embryophyta</taxon>
        <taxon>Tracheophyta</taxon>
        <taxon>Spermatophyta</taxon>
        <taxon>Magnoliopsida</taxon>
        <taxon>Liliopsida</taxon>
        <taxon>Poales</taxon>
        <taxon>Poaceae</taxon>
        <taxon>PACMAD clade</taxon>
        <taxon>Panicoideae</taxon>
        <taxon>Panicodae</taxon>
        <taxon>Paniceae</taxon>
        <taxon>Panicinae</taxon>
        <taxon>Panicum</taxon>
        <taxon>Panicum sect. Hiantes</taxon>
    </lineage>
</organism>
<reference evidence="3 4" key="1">
    <citation type="submission" date="2020-05" db="EMBL/GenBank/DDBJ databases">
        <title>WGS assembly of Panicum virgatum.</title>
        <authorList>
            <person name="Lovell J.T."/>
            <person name="Jenkins J."/>
            <person name="Shu S."/>
            <person name="Juenger T.E."/>
            <person name="Schmutz J."/>
        </authorList>
    </citation>
    <scope>NUCLEOTIDE SEQUENCE [LARGE SCALE GENOMIC DNA]</scope>
    <source>
        <strain evidence="4">cv. AP13</strain>
    </source>
</reference>
<evidence type="ECO:0000256" key="1">
    <source>
        <dbReference type="SAM" id="MobiDB-lite"/>
    </source>
</evidence>
<evidence type="ECO:0000313" key="3">
    <source>
        <dbReference type="EMBL" id="KAG2579369.1"/>
    </source>
</evidence>
<dbReference type="CDD" id="cd05162">
    <property type="entry name" value="PWWP"/>
    <property type="match status" value="1"/>
</dbReference>
<feature type="region of interest" description="Disordered" evidence="1">
    <location>
        <begin position="418"/>
        <end position="438"/>
    </location>
</feature>
<feature type="compositionally biased region" description="Polar residues" evidence="1">
    <location>
        <begin position="424"/>
        <end position="438"/>
    </location>
</feature>
<feature type="compositionally biased region" description="Basic and acidic residues" evidence="1">
    <location>
        <begin position="363"/>
        <end position="373"/>
    </location>
</feature>
<dbReference type="SUPFAM" id="SSF63748">
    <property type="entry name" value="Tudor/PWWP/MBT"/>
    <property type="match status" value="1"/>
</dbReference>
<protein>
    <recommendedName>
        <fullName evidence="2">PWWP domain-containing protein</fullName>
    </recommendedName>
</protein>
<evidence type="ECO:0000259" key="2">
    <source>
        <dbReference type="PROSITE" id="PS50812"/>
    </source>
</evidence>
<feature type="compositionally biased region" description="Polar residues" evidence="1">
    <location>
        <begin position="374"/>
        <end position="387"/>
    </location>
</feature>
<feature type="domain" description="PWWP" evidence="2">
    <location>
        <begin position="58"/>
        <end position="107"/>
    </location>
</feature>
<feature type="compositionally biased region" description="Basic and acidic residues" evidence="1">
    <location>
        <begin position="174"/>
        <end position="184"/>
    </location>
</feature>
<dbReference type="InterPro" id="IPR000313">
    <property type="entry name" value="PWWP_dom"/>
</dbReference>
<comment type="caution">
    <text evidence="3">The sequence shown here is derived from an EMBL/GenBank/DDBJ whole genome shotgun (WGS) entry which is preliminary data.</text>
</comment>
<dbReference type="PANTHER" id="PTHR42851:SF13">
    <property type="entry name" value="OS08G0477800 PROTEIN"/>
    <property type="match status" value="1"/>
</dbReference>
<dbReference type="Gene3D" id="2.30.30.140">
    <property type="match status" value="1"/>
</dbReference>
<sequence>MLTGEKYNLASKASDAALDVKVALIIMANKNAEKDDGIDESPSASQVPENKLRHNFRLGDITWVKLGGSSWWPAQVIDESCVGSKPKKKDKYECLVRLYGTCQYFYIDPWKSNSDFEMMLKQENKSAMEAFHEVLEKELSCVNSPRDGDEEVVNSKGGSTKGITKKTLSRKVRKQEGLKPQHNEGEEDQDVGSTETTGVTARKKKGGRVRQPSSIHDTIDKASIESSAEGLRNKRQKNAAQSASVGRREGSRRSAHSDAKQYLVAAEENAEPLIDIHGTEDSMLNETAAPHTEIKAMVWDILFKDIIDREHDADMAYVDEVINGICSATDDIISGGATASMKGGRGAKLSGSGVEGETSNGQKRRDEATEDTLHATSPETMKGNTDTTHSREAMVKTPGQLSPRQIRQIKIMQSLGLIAPSGSPFGQSEVVSATNRQR</sequence>
<proteinExistence type="predicted"/>
<keyword evidence="4" id="KW-1185">Reference proteome</keyword>
<dbReference type="InterPro" id="IPR053063">
    <property type="entry name" value="PWWP_domain_containing_PDP"/>
</dbReference>
<dbReference type="Proteomes" id="UP000823388">
    <property type="component" value="Chromosome 6N"/>
</dbReference>
<feature type="compositionally biased region" description="Basic and acidic residues" evidence="1">
    <location>
        <begin position="246"/>
        <end position="259"/>
    </location>
</feature>
<gene>
    <name evidence="3" type="ORF">PVAP13_6NG283800</name>
</gene>
<dbReference type="PANTHER" id="PTHR42851">
    <property type="entry name" value="ALDOLASE-RELATED"/>
    <property type="match status" value="1"/>
</dbReference>
<dbReference type="AlphaFoldDB" id="A0A8T0R2Q1"/>
<name>A0A8T0R2Q1_PANVG</name>
<dbReference type="Pfam" id="PF00855">
    <property type="entry name" value="PWWP"/>
    <property type="match status" value="1"/>
</dbReference>
<feature type="region of interest" description="Disordered" evidence="1">
    <location>
        <begin position="340"/>
        <end position="404"/>
    </location>
</feature>
<feature type="compositionally biased region" description="Basic residues" evidence="1">
    <location>
        <begin position="163"/>
        <end position="173"/>
    </location>
</feature>
<dbReference type="EMBL" id="CM029048">
    <property type="protein sequence ID" value="KAG2579369.1"/>
    <property type="molecule type" value="Genomic_DNA"/>
</dbReference>
<feature type="region of interest" description="Disordered" evidence="1">
    <location>
        <begin position="142"/>
        <end position="260"/>
    </location>
</feature>